<sequence length="153" mass="17343">MEAEAQEPQQSEEEQELQEAEPPPPTTVAIDQETSIQKETQQRSLFCADLFVPQTDSIMETRNGGKKREEKKEKGGSERQKWQRRKKIILGLATQQVVARGAISTKRSLTGTFLFLFKPVVPKVGFGDPWRAQKLCRGPPKLVHTTGRKENRV</sequence>
<keyword evidence="3" id="KW-1185">Reference proteome</keyword>
<comment type="caution">
    <text evidence="2">The sequence shown here is derived from an EMBL/GenBank/DDBJ whole genome shotgun (WGS) entry which is preliminary data.</text>
</comment>
<gene>
    <name evidence="2" type="ORF">WMY93_022814</name>
</gene>
<evidence type="ECO:0000256" key="1">
    <source>
        <dbReference type="SAM" id="MobiDB-lite"/>
    </source>
</evidence>
<feature type="compositionally biased region" description="Acidic residues" evidence="1">
    <location>
        <begin position="1"/>
        <end position="19"/>
    </location>
</feature>
<proteinExistence type="predicted"/>
<accession>A0AAW0NCI2</accession>
<dbReference type="EMBL" id="JBBPFD010000016">
    <property type="protein sequence ID" value="KAK7893662.1"/>
    <property type="molecule type" value="Genomic_DNA"/>
</dbReference>
<feature type="region of interest" description="Disordered" evidence="1">
    <location>
        <begin position="57"/>
        <end position="83"/>
    </location>
</feature>
<feature type="region of interest" description="Disordered" evidence="1">
    <location>
        <begin position="1"/>
        <end position="28"/>
    </location>
</feature>
<evidence type="ECO:0000313" key="2">
    <source>
        <dbReference type="EMBL" id="KAK7893662.1"/>
    </source>
</evidence>
<reference evidence="3" key="1">
    <citation type="submission" date="2024-04" db="EMBL/GenBank/DDBJ databases">
        <title>Salinicola lusitanus LLJ914,a marine bacterium isolated from the Okinawa Trough.</title>
        <authorList>
            <person name="Li J."/>
        </authorList>
    </citation>
    <scope>NUCLEOTIDE SEQUENCE [LARGE SCALE GENOMIC DNA]</scope>
</reference>
<feature type="compositionally biased region" description="Basic and acidic residues" evidence="1">
    <location>
        <begin position="66"/>
        <end position="81"/>
    </location>
</feature>
<dbReference type="AlphaFoldDB" id="A0AAW0NCI2"/>
<dbReference type="Proteomes" id="UP001460270">
    <property type="component" value="Unassembled WGS sequence"/>
</dbReference>
<organism evidence="2 3">
    <name type="scientific">Mugilogobius chulae</name>
    <name type="common">yellowstripe goby</name>
    <dbReference type="NCBI Taxonomy" id="88201"/>
    <lineage>
        <taxon>Eukaryota</taxon>
        <taxon>Metazoa</taxon>
        <taxon>Chordata</taxon>
        <taxon>Craniata</taxon>
        <taxon>Vertebrata</taxon>
        <taxon>Euteleostomi</taxon>
        <taxon>Actinopterygii</taxon>
        <taxon>Neopterygii</taxon>
        <taxon>Teleostei</taxon>
        <taxon>Neoteleostei</taxon>
        <taxon>Acanthomorphata</taxon>
        <taxon>Gobiaria</taxon>
        <taxon>Gobiiformes</taxon>
        <taxon>Gobioidei</taxon>
        <taxon>Gobiidae</taxon>
        <taxon>Gobionellinae</taxon>
        <taxon>Mugilogobius</taxon>
    </lineage>
</organism>
<evidence type="ECO:0000313" key="3">
    <source>
        <dbReference type="Proteomes" id="UP001460270"/>
    </source>
</evidence>
<protein>
    <submittedName>
        <fullName evidence="2">Uncharacterized protein</fullName>
    </submittedName>
</protein>
<name>A0AAW0NCI2_9GOBI</name>